<dbReference type="PANTHER" id="PTHR12215:SF10">
    <property type="entry name" value="L-AMINOADIPATE-SEMIALDEHYDE DEHYDROGENASE-PHOSPHOPANTETHEINYL TRANSFERASE"/>
    <property type="match status" value="1"/>
</dbReference>
<feature type="domain" description="4'-phosphopantetheinyl transferase" evidence="3">
    <location>
        <begin position="89"/>
        <end position="149"/>
    </location>
</feature>
<dbReference type="EC" id="2.7.8.7" evidence="4"/>
<dbReference type="InterPro" id="IPR037143">
    <property type="entry name" value="4-PPantetheinyl_Trfase_dom_sf"/>
</dbReference>
<keyword evidence="5" id="KW-1185">Reference proteome</keyword>
<proteinExistence type="inferred from homology"/>
<name>A0AB35RUG3_9ENTR</name>
<gene>
    <name evidence="4" type="primary">acpT</name>
    <name evidence="4" type="ORF">R0H02_08865</name>
</gene>
<evidence type="ECO:0000256" key="1">
    <source>
        <dbReference type="ARBA" id="ARBA00010990"/>
    </source>
</evidence>
<evidence type="ECO:0000259" key="3">
    <source>
        <dbReference type="Pfam" id="PF01648"/>
    </source>
</evidence>
<evidence type="ECO:0000313" key="5">
    <source>
        <dbReference type="Proteomes" id="UP001286589"/>
    </source>
</evidence>
<dbReference type="SUPFAM" id="SSF56214">
    <property type="entry name" value="4'-phosphopantetheinyl transferase"/>
    <property type="match status" value="2"/>
</dbReference>
<dbReference type="Pfam" id="PF01648">
    <property type="entry name" value="ACPS"/>
    <property type="match status" value="1"/>
</dbReference>
<dbReference type="RefSeq" id="WP_317101515.1">
    <property type="nucleotide sequence ID" value="NZ_JAWJAC010000004.1"/>
</dbReference>
<dbReference type="AlphaFoldDB" id="A0AB35RUG3"/>
<dbReference type="GO" id="GO:0019878">
    <property type="term" value="P:lysine biosynthetic process via aminoadipic acid"/>
    <property type="evidence" value="ECO:0007669"/>
    <property type="project" value="TreeGrafter"/>
</dbReference>
<dbReference type="GO" id="GO:0008897">
    <property type="term" value="F:holo-[acyl-carrier-protein] synthase activity"/>
    <property type="evidence" value="ECO:0007669"/>
    <property type="project" value="UniProtKB-EC"/>
</dbReference>
<reference evidence="4 5" key="1">
    <citation type="submission" date="2023-10" db="EMBL/GenBank/DDBJ databases">
        <title>Phytobacter spp. The emergence of a new genus of hospital-origin enterobacteria encoding carbapenemases in Argentina.</title>
        <authorList>
            <person name="Vay C."/>
            <person name="Almuzara M."/>
            <person name="Traglia G.M."/>
            <person name="Campos J."/>
        </authorList>
    </citation>
    <scope>NUCLEOTIDE SEQUENCE [LARGE SCALE GENOMIC DNA]</scope>
    <source>
        <strain evidence="4 5">CVMA36</strain>
    </source>
</reference>
<dbReference type="GO" id="GO:0005829">
    <property type="term" value="C:cytosol"/>
    <property type="evidence" value="ECO:0007669"/>
    <property type="project" value="TreeGrafter"/>
</dbReference>
<dbReference type="Proteomes" id="UP001286589">
    <property type="component" value="Unassembled WGS sequence"/>
</dbReference>
<sequence>MLRVGMGKISVLSEMAPPAVGQLEPEKSHRASWLAGRVLLSTLLSPACVPVIIYGPHGKPYFEENIPLWFNISHSGDDIAIVVSDEGEVGCDLEVIRPRKNVQRIAHAVFSEAEQKQLASANEAQQSSIFWRIWTRKEALLKQCGGNVWQMNTLDSHEGLFISQFCPADSLVLAICTAFPHHLTPHDFTFSGYHSRPPTDKIIRLQ</sequence>
<comment type="similarity">
    <text evidence="1">Belongs to the P-Pant transferase superfamily. Gsp/Sfp/HetI/AcpT family.</text>
</comment>
<dbReference type="GO" id="GO:0000287">
    <property type="term" value="F:magnesium ion binding"/>
    <property type="evidence" value="ECO:0007669"/>
    <property type="project" value="InterPro"/>
</dbReference>
<dbReference type="InterPro" id="IPR050559">
    <property type="entry name" value="P-Pant_transferase_sf"/>
</dbReference>
<dbReference type="InterPro" id="IPR008278">
    <property type="entry name" value="4-PPantetheinyl_Trfase_dom"/>
</dbReference>
<comment type="caution">
    <text evidence="4">The sequence shown here is derived from an EMBL/GenBank/DDBJ whole genome shotgun (WGS) entry which is preliminary data.</text>
</comment>
<keyword evidence="2 4" id="KW-0808">Transferase</keyword>
<dbReference type="Gene3D" id="3.90.470.20">
    <property type="entry name" value="4'-phosphopantetheinyl transferase domain"/>
    <property type="match status" value="1"/>
</dbReference>
<evidence type="ECO:0000313" key="4">
    <source>
        <dbReference type="EMBL" id="MDV2862569.1"/>
    </source>
</evidence>
<evidence type="ECO:0000256" key="2">
    <source>
        <dbReference type="ARBA" id="ARBA00022679"/>
    </source>
</evidence>
<dbReference type="PANTHER" id="PTHR12215">
    <property type="entry name" value="PHOSPHOPANTETHEINE TRANSFERASE"/>
    <property type="match status" value="1"/>
</dbReference>
<accession>A0AB35RUG3</accession>
<dbReference type="EMBL" id="JAWJAC010000004">
    <property type="protein sequence ID" value="MDV2862569.1"/>
    <property type="molecule type" value="Genomic_DNA"/>
</dbReference>
<organism evidence="4 5">
    <name type="scientific">Phytobacter ursingii</name>
    <dbReference type="NCBI Taxonomy" id="1972431"/>
    <lineage>
        <taxon>Bacteria</taxon>
        <taxon>Pseudomonadati</taxon>
        <taxon>Pseudomonadota</taxon>
        <taxon>Gammaproteobacteria</taxon>
        <taxon>Enterobacterales</taxon>
        <taxon>Enterobacteriaceae</taxon>
        <taxon>Phytobacter</taxon>
    </lineage>
</organism>
<protein>
    <submittedName>
        <fullName evidence="4">4'-phosphopantetheinyl transferase AcpT</fullName>
        <ecNumber evidence="4">2.7.8.7</ecNumber>
    </submittedName>
</protein>
<dbReference type="NCBIfam" id="NF007676">
    <property type="entry name" value="PRK10351.1"/>
    <property type="match status" value="1"/>
</dbReference>